<gene>
    <name evidence="2" type="ORF">HALO32_01111</name>
</gene>
<accession>A0A5K1I4J9</accession>
<sequence>MNLARSLTPLLMLIPLMALASPQVGQLSATLDKPETQGFYRPKDALKLDFSDAVAPEWKPFIRLELDSIDVTEMVTWKSLSLRYQPVRAMSAEEHELRLMYYGEDGSVEELGYWTFQVRQTAAFKAITVEGNSELTANQRLAEHNMAGPEAFNASGFSQWYSELEADHLRIEGHADLEYVNRASQGTTGRHLDMTRMTLLAETETARVAAGDQQMGDTSLIMDGYQQRGMAGDVSLDDLQSDMRLFSMSSTRNLGLRDGIGLDDDDNRITGGRWQTRWEPGDSTEIQFSSTYLSGRVSSTSASKWSANPVNRVHDGDAWNAVMDGFFLDRSLRMRFEHATSRYDFDGRDFGFEAVEDNAWSGLITLDPEPSEAETPIHWSFGAEAQKVGAFYRSLAHRALPNDLYMRRLFVSGERDKWFWDTSFTVEEDNVDSNASYPTTETRRWNAQLGYSDYEEPEPGSILAYLGQPSYTLSLDRSRRKDLSTPSSYFPEDLTTEGVQFGASFQKERWNWSVDAGMERLTDHTGWQPDTDLQHLGWQLGLELSDSYYLTAGVQDTRTRYRAGGESTDQQLYSLGATAELIPDRLSARLDITLDHYNAEDDPYFAQRQVSRYASGQLNWTLRKADTNRPGLELTLSYSGNQLRDRLSGTDTLNEDQIWLKVQTTLPNLYPSTRP</sequence>
<keyword evidence="1" id="KW-0732">Signal</keyword>
<dbReference type="EMBL" id="CABVOU010000027">
    <property type="protein sequence ID" value="VVZ95047.1"/>
    <property type="molecule type" value="Genomic_DNA"/>
</dbReference>
<feature type="signal peptide" evidence="1">
    <location>
        <begin position="1"/>
        <end position="20"/>
    </location>
</feature>
<protein>
    <recommendedName>
        <fullName evidence="4">TonB-dependent receptor</fullName>
    </recommendedName>
</protein>
<proteinExistence type="predicted"/>
<feature type="chain" id="PRO_5023837605" description="TonB-dependent receptor" evidence="1">
    <location>
        <begin position="21"/>
        <end position="675"/>
    </location>
</feature>
<organism evidence="2 3">
    <name type="scientific">Halomonas lysinitropha</name>
    <dbReference type="NCBI Taxonomy" id="2607506"/>
    <lineage>
        <taxon>Bacteria</taxon>
        <taxon>Pseudomonadati</taxon>
        <taxon>Pseudomonadota</taxon>
        <taxon>Gammaproteobacteria</taxon>
        <taxon>Oceanospirillales</taxon>
        <taxon>Halomonadaceae</taxon>
        <taxon>Halomonas</taxon>
    </lineage>
</organism>
<reference evidence="2 3" key="1">
    <citation type="submission" date="2019-09" db="EMBL/GenBank/DDBJ databases">
        <authorList>
            <person name="Criscuolo A."/>
        </authorList>
    </citation>
    <scope>NUCLEOTIDE SEQUENCE [LARGE SCALE GENOMIC DNA]</scope>
    <source>
        <strain evidence="3">3(2)</strain>
    </source>
</reference>
<evidence type="ECO:0000313" key="3">
    <source>
        <dbReference type="Proteomes" id="UP000326725"/>
    </source>
</evidence>
<evidence type="ECO:0000313" key="2">
    <source>
        <dbReference type="EMBL" id="VVZ95047.1"/>
    </source>
</evidence>
<evidence type="ECO:0000256" key="1">
    <source>
        <dbReference type="SAM" id="SignalP"/>
    </source>
</evidence>
<dbReference type="AlphaFoldDB" id="A0A5K1I4J9"/>
<dbReference type="Proteomes" id="UP000326725">
    <property type="component" value="Unassembled WGS sequence"/>
</dbReference>
<evidence type="ECO:0008006" key="4">
    <source>
        <dbReference type="Google" id="ProtNLM"/>
    </source>
</evidence>
<name>A0A5K1I4J9_9GAMM</name>
<keyword evidence="3" id="KW-1185">Reference proteome</keyword>